<evidence type="ECO:0008006" key="3">
    <source>
        <dbReference type="Google" id="ProtNLM"/>
    </source>
</evidence>
<dbReference type="AlphaFoldDB" id="A0A5C6E928"/>
<reference evidence="1 2" key="1">
    <citation type="submission" date="2019-02" db="EMBL/GenBank/DDBJ databases">
        <title>Deep-cultivation of Planctomycetes and their phenomic and genomic characterization uncovers novel biology.</title>
        <authorList>
            <person name="Wiegand S."/>
            <person name="Jogler M."/>
            <person name="Boedeker C."/>
            <person name="Pinto D."/>
            <person name="Vollmers J."/>
            <person name="Rivas-Marin E."/>
            <person name="Kohn T."/>
            <person name="Peeters S.H."/>
            <person name="Heuer A."/>
            <person name="Rast P."/>
            <person name="Oberbeckmann S."/>
            <person name="Bunk B."/>
            <person name="Jeske O."/>
            <person name="Meyerdierks A."/>
            <person name="Storesund J.E."/>
            <person name="Kallscheuer N."/>
            <person name="Luecker S."/>
            <person name="Lage O.M."/>
            <person name="Pohl T."/>
            <person name="Merkel B.J."/>
            <person name="Hornburger P."/>
            <person name="Mueller R.-W."/>
            <person name="Bruemmer F."/>
            <person name="Labrenz M."/>
            <person name="Spormann A.M."/>
            <person name="Op Den Camp H."/>
            <person name="Overmann J."/>
            <person name="Amann R."/>
            <person name="Jetten M.S.M."/>
            <person name="Mascher T."/>
            <person name="Medema M.H."/>
            <person name="Devos D.P."/>
            <person name="Kaster A.-K."/>
            <person name="Ovreas L."/>
            <person name="Rohde M."/>
            <person name="Galperin M.Y."/>
            <person name="Jogler C."/>
        </authorList>
    </citation>
    <scope>NUCLEOTIDE SEQUENCE [LARGE SCALE GENOMIC DNA]</scope>
    <source>
        <strain evidence="1 2">Q31b</strain>
    </source>
</reference>
<protein>
    <recommendedName>
        <fullName evidence="3">Calcineurin-like phosphoesterase domain-containing protein</fullName>
    </recommendedName>
</protein>
<organism evidence="1 2">
    <name type="scientific">Novipirellula aureliae</name>
    <dbReference type="NCBI Taxonomy" id="2527966"/>
    <lineage>
        <taxon>Bacteria</taxon>
        <taxon>Pseudomonadati</taxon>
        <taxon>Planctomycetota</taxon>
        <taxon>Planctomycetia</taxon>
        <taxon>Pirellulales</taxon>
        <taxon>Pirellulaceae</taxon>
        <taxon>Novipirellula</taxon>
    </lineage>
</organism>
<sequence>MQADSYLDENTSGDVYLRTLGNVRVDQPDFHFALGDTFMTGKYIKPERAEPQYLAQRYCLGQLCHSAPLYFAFGNHDGEAGNRGSNVWATLTRKRYLPNPFPDDLFTGNDQSERGIGLPENYYQFEWGDAQFIVLDPFRHTTIRSRGRSSDNWHWTLGEHPYQWLKRSHVHQARS</sequence>
<evidence type="ECO:0000313" key="2">
    <source>
        <dbReference type="Proteomes" id="UP000315471"/>
    </source>
</evidence>
<gene>
    <name evidence="1" type="ORF">Q31b_02750</name>
</gene>
<dbReference type="Gene3D" id="3.60.21.10">
    <property type="match status" value="1"/>
</dbReference>
<comment type="caution">
    <text evidence="1">The sequence shown here is derived from an EMBL/GenBank/DDBJ whole genome shotgun (WGS) entry which is preliminary data.</text>
</comment>
<accession>A0A5C6E928</accession>
<evidence type="ECO:0000313" key="1">
    <source>
        <dbReference type="EMBL" id="TWU45104.1"/>
    </source>
</evidence>
<dbReference type="InterPro" id="IPR029052">
    <property type="entry name" value="Metallo-depent_PP-like"/>
</dbReference>
<name>A0A5C6E928_9BACT</name>
<keyword evidence="2" id="KW-1185">Reference proteome</keyword>
<dbReference type="RefSeq" id="WP_197170736.1">
    <property type="nucleotide sequence ID" value="NZ_SJPY01000001.1"/>
</dbReference>
<dbReference type="EMBL" id="SJPY01000001">
    <property type="protein sequence ID" value="TWU45104.1"/>
    <property type="molecule type" value="Genomic_DNA"/>
</dbReference>
<dbReference type="SUPFAM" id="SSF56300">
    <property type="entry name" value="Metallo-dependent phosphatases"/>
    <property type="match status" value="1"/>
</dbReference>
<dbReference type="Proteomes" id="UP000315471">
    <property type="component" value="Unassembled WGS sequence"/>
</dbReference>
<proteinExistence type="predicted"/>